<dbReference type="Pfam" id="PF11883">
    <property type="entry name" value="DUF3403"/>
    <property type="match status" value="1"/>
</dbReference>
<dbReference type="Pfam" id="PF00954">
    <property type="entry name" value="S_locus_glycop"/>
    <property type="match status" value="1"/>
</dbReference>
<dbReference type="InterPro" id="IPR036426">
    <property type="entry name" value="Bulb-type_lectin_dom_sf"/>
</dbReference>
<dbReference type="FunFam" id="2.90.10.10:FF:000005">
    <property type="entry name" value="G-type lectin S-receptor-like serine/threonine-protein kinase"/>
    <property type="match status" value="1"/>
</dbReference>
<comment type="similarity">
    <text evidence="17">Belongs to the protein kinase superfamily. Ser/Thr protein kinase family.</text>
</comment>
<keyword evidence="22" id="KW-0675">Receptor</keyword>
<keyword evidence="5 17" id="KW-0808">Transferase</keyword>
<evidence type="ECO:0000256" key="8">
    <source>
        <dbReference type="ARBA" id="ARBA00022741"/>
    </source>
</evidence>
<reference evidence="22" key="1">
    <citation type="journal article" date="2023" name="Nat. Commun.">
        <title>Diploid and tetraploid genomes of Acorus and the evolution of monocots.</title>
        <authorList>
            <person name="Ma L."/>
            <person name="Liu K.W."/>
            <person name="Li Z."/>
            <person name="Hsiao Y.Y."/>
            <person name="Qi Y."/>
            <person name="Fu T."/>
            <person name="Tang G.D."/>
            <person name="Zhang D."/>
            <person name="Sun W.H."/>
            <person name="Liu D.K."/>
            <person name="Li Y."/>
            <person name="Chen G.Z."/>
            <person name="Liu X.D."/>
            <person name="Liao X.Y."/>
            <person name="Jiang Y.T."/>
            <person name="Yu X."/>
            <person name="Hao Y."/>
            <person name="Huang J."/>
            <person name="Zhao X.W."/>
            <person name="Ke S."/>
            <person name="Chen Y.Y."/>
            <person name="Wu W.L."/>
            <person name="Hsu J.L."/>
            <person name="Lin Y.F."/>
            <person name="Huang M.D."/>
            <person name="Li C.Y."/>
            <person name="Huang L."/>
            <person name="Wang Z.W."/>
            <person name="Zhao X."/>
            <person name="Zhong W.Y."/>
            <person name="Peng D.H."/>
            <person name="Ahmad S."/>
            <person name="Lan S."/>
            <person name="Zhang J.S."/>
            <person name="Tsai W.C."/>
            <person name="Van de Peer Y."/>
            <person name="Liu Z.J."/>
        </authorList>
    </citation>
    <scope>NUCLEOTIDE SEQUENCE</scope>
    <source>
        <strain evidence="22">CP</strain>
    </source>
</reference>
<dbReference type="EC" id="2.7.11.1" evidence="17"/>
<dbReference type="PROSITE" id="PS00108">
    <property type="entry name" value="PROTEIN_KINASE_ST"/>
    <property type="match status" value="1"/>
</dbReference>
<feature type="transmembrane region" description="Helical" evidence="18">
    <location>
        <begin position="46"/>
        <end position="70"/>
    </location>
</feature>
<keyword evidence="12 18" id="KW-0472">Membrane</keyword>
<keyword evidence="23" id="KW-1185">Reference proteome</keyword>
<dbReference type="AlphaFoldDB" id="A0AAV9DR75"/>
<evidence type="ECO:0000256" key="17">
    <source>
        <dbReference type="PIRNR" id="PIRNR000641"/>
    </source>
</evidence>
<keyword evidence="10 17" id="KW-0067">ATP-binding</keyword>
<keyword evidence="9 17" id="KW-0418">Kinase</keyword>
<feature type="domain" description="Bulb-type lectin" evidence="20">
    <location>
        <begin position="31"/>
        <end position="151"/>
    </location>
</feature>
<evidence type="ECO:0000256" key="5">
    <source>
        <dbReference type="ARBA" id="ARBA00022679"/>
    </source>
</evidence>
<keyword evidence="14" id="KW-0325">Glycoprotein</keyword>
<evidence type="ECO:0000256" key="14">
    <source>
        <dbReference type="ARBA" id="ARBA00023180"/>
    </source>
</evidence>
<dbReference type="CDD" id="cd00053">
    <property type="entry name" value="EGF"/>
    <property type="match status" value="1"/>
</dbReference>
<keyword evidence="11 18" id="KW-1133">Transmembrane helix</keyword>
<dbReference type="GO" id="GO:0004674">
    <property type="term" value="F:protein serine/threonine kinase activity"/>
    <property type="evidence" value="ECO:0007669"/>
    <property type="project" value="UniProtKB-KW"/>
</dbReference>
<dbReference type="SUPFAM" id="SSF56112">
    <property type="entry name" value="Protein kinase-like (PK-like)"/>
    <property type="match status" value="1"/>
</dbReference>
<evidence type="ECO:0000256" key="9">
    <source>
        <dbReference type="ARBA" id="ARBA00022777"/>
    </source>
</evidence>
<name>A0AAV9DR75_ACOCL</name>
<keyword evidence="8 17" id="KW-0547">Nucleotide-binding</keyword>
<accession>A0AAV9DR75</accession>
<evidence type="ECO:0000256" key="6">
    <source>
        <dbReference type="ARBA" id="ARBA00022692"/>
    </source>
</evidence>
<keyword evidence="3 17" id="KW-0723">Serine/threonine-protein kinase</keyword>
<evidence type="ECO:0000256" key="1">
    <source>
        <dbReference type="ARBA" id="ARBA00004251"/>
    </source>
</evidence>
<dbReference type="Gene3D" id="1.10.510.10">
    <property type="entry name" value="Transferase(Phosphotransferase) domain 1"/>
    <property type="match status" value="1"/>
</dbReference>
<evidence type="ECO:0000256" key="7">
    <source>
        <dbReference type="ARBA" id="ARBA00022729"/>
    </source>
</evidence>
<keyword evidence="13" id="KW-1015">Disulfide bond</keyword>
<dbReference type="Pfam" id="PF01453">
    <property type="entry name" value="B_lectin"/>
    <property type="match status" value="1"/>
</dbReference>
<sequence>MENLNLQISITTTIIIVISTLQLLFISPAADNQITPQKPITVNQTIVSPAGNFALGFFNFSVDLYVGIWYNNIPNKTIIWVANRDTPLKDPAGVFSITKAGNLAVLDNKGNTYWSSNTSLVVGNKTSAMLSDTGNLVLGEDGTDNNPAWQSFDNPTNTVVPGMRLGLDSSHSDKLVSWKGASNPKSGDFSFGIDPLTRLQIITWRGGETYWRSHVWNGKSLSGARETTNSSFQSILRVVQTNQDIYITFTPTGGGSITSAMYALDYKGSIKMMVWLETLKNWTVIWSRPSKPCDVYNRCGPNGVCDSSGPVAVCKCFSGFKPKNRTAWDAGDWSGGCARRRGLSCDAGDGFLRSERMKLPDRLALIQGADMAACETECLSNCECTAYAYANVTSGGNPTRCLVWVGDLLDLEQVALGGEELHVRLVASELVNTTQGSGSSHNNKHLLAITLPTVASVLFLLGILSCLFWRRFGQQKKEKISRGVLFGEFKVSETLASGKDITEVPLLNFSAVLTATNNFSAANKLGEGGFGPVYMGKLAHGENVAVKRLSKSSGQGLEEFKNEVVLIARLQHTNLVRLLGWCTHEDEKILIYEYLPNKSLDMFIFDPAQSGQLDWAKRYHIIEGIAQGLLYLHKYSRLRIIHRDMKTSNVLLDGSMNPKISDFGLARIFGGNQTEANTERVVGTYGYMSPEYALNGLFSEKSDVFSFGVITLEIVTGKRSTGFYPYKQSINLLGYAWQHWEEDRSLELLDPCIGTSIAPSPQVAKCVQIGLMCVQEDAADRPTMSMVISMLGNENAALPLPKQPAFAIGRNQPVREPTSTTESKSSVNEMTISIVEGR</sequence>
<dbReference type="SMART" id="SM00473">
    <property type="entry name" value="PAN_AP"/>
    <property type="match status" value="1"/>
</dbReference>
<evidence type="ECO:0000256" key="3">
    <source>
        <dbReference type="ARBA" id="ARBA00022527"/>
    </source>
</evidence>
<evidence type="ECO:0000256" key="4">
    <source>
        <dbReference type="ARBA" id="ARBA00022536"/>
    </source>
</evidence>
<dbReference type="InterPro" id="IPR000719">
    <property type="entry name" value="Prot_kinase_dom"/>
</dbReference>
<dbReference type="SMART" id="SM00220">
    <property type="entry name" value="S_TKc"/>
    <property type="match status" value="1"/>
</dbReference>
<dbReference type="GO" id="GO:0051707">
    <property type="term" value="P:response to other organism"/>
    <property type="evidence" value="ECO:0007669"/>
    <property type="project" value="UniProtKB-ARBA"/>
</dbReference>
<dbReference type="Proteomes" id="UP001180020">
    <property type="component" value="Unassembled WGS sequence"/>
</dbReference>
<dbReference type="FunFam" id="1.10.510.10:FF:000060">
    <property type="entry name" value="G-type lectin S-receptor-like serine/threonine-protein kinase"/>
    <property type="match status" value="1"/>
</dbReference>
<dbReference type="PIRSF" id="PIRSF000641">
    <property type="entry name" value="SRK"/>
    <property type="match status" value="1"/>
</dbReference>
<dbReference type="GO" id="GO:0005524">
    <property type="term" value="F:ATP binding"/>
    <property type="evidence" value="ECO:0007669"/>
    <property type="project" value="UniProtKB-KW"/>
</dbReference>
<organism evidence="22 23">
    <name type="scientific">Acorus calamus</name>
    <name type="common">Sweet flag</name>
    <dbReference type="NCBI Taxonomy" id="4465"/>
    <lineage>
        <taxon>Eukaryota</taxon>
        <taxon>Viridiplantae</taxon>
        <taxon>Streptophyta</taxon>
        <taxon>Embryophyta</taxon>
        <taxon>Tracheophyta</taxon>
        <taxon>Spermatophyta</taxon>
        <taxon>Magnoliopsida</taxon>
        <taxon>Liliopsida</taxon>
        <taxon>Acoraceae</taxon>
        <taxon>Acorus</taxon>
    </lineage>
</organism>
<dbReference type="InterPro" id="IPR011009">
    <property type="entry name" value="Kinase-like_dom_sf"/>
</dbReference>
<dbReference type="PANTHER" id="PTHR27002">
    <property type="entry name" value="RECEPTOR-LIKE SERINE/THREONINE-PROTEIN KINASE SD1-8"/>
    <property type="match status" value="1"/>
</dbReference>
<evidence type="ECO:0000256" key="2">
    <source>
        <dbReference type="ARBA" id="ARBA00022475"/>
    </source>
</evidence>
<dbReference type="Pfam" id="PF07714">
    <property type="entry name" value="PK_Tyr_Ser-Thr"/>
    <property type="match status" value="1"/>
</dbReference>
<dbReference type="EMBL" id="JAUJYO010000011">
    <property type="protein sequence ID" value="KAK1303717.1"/>
    <property type="molecule type" value="Genomic_DNA"/>
</dbReference>
<evidence type="ECO:0000313" key="23">
    <source>
        <dbReference type="Proteomes" id="UP001180020"/>
    </source>
</evidence>
<dbReference type="InterPro" id="IPR000858">
    <property type="entry name" value="S_locus_glycoprot_dom"/>
</dbReference>
<keyword evidence="6 18" id="KW-0812">Transmembrane</keyword>
<keyword evidence="7" id="KW-0732">Signal</keyword>
<evidence type="ECO:0000256" key="12">
    <source>
        <dbReference type="ARBA" id="ARBA00023136"/>
    </source>
</evidence>
<dbReference type="InterPro" id="IPR008271">
    <property type="entry name" value="Ser/Thr_kinase_AS"/>
</dbReference>
<gene>
    <name evidence="22" type="primary">SD18</name>
    <name evidence="22" type="ORF">QJS10_CPB11g01092</name>
</gene>
<evidence type="ECO:0000256" key="10">
    <source>
        <dbReference type="ARBA" id="ARBA00022840"/>
    </source>
</evidence>
<dbReference type="CDD" id="cd00028">
    <property type="entry name" value="B_lectin"/>
    <property type="match status" value="1"/>
</dbReference>
<evidence type="ECO:0000259" key="21">
    <source>
        <dbReference type="PROSITE" id="PS50948"/>
    </source>
</evidence>
<dbReference type="FunFam" id="3.30.200.20:FF:000195">
    <property type="entry name" value="G-type lectin S-receptor-like serine/threonine-protein kinase"/>
    <property type="match status" value="1"/>
</dbReference>
<dbReference type="Gene3D" id="2.90.10.10">
    <property type="entry name" value="Bulb-type lectin domain"/>
    <property type="match status" value="1"/>
</dbReference>
<evidence type="ECO:0000313" key="22">
    <source>
        <dbReference type="EMBL" id="KAK1303717.1"/>
    </source>
</evidence>
<dbReference type="Gene3D" id="3.30.200.20">
    <property type="entry name" value="Phosphorylase Kinase, domain 1"/>
    <property type="match status" value="1"/>
</dbReference>
<feature type="domain" description="Protein kinase" evidence="19">
    <location>
        <begin position="519"/>
        <end position="806"/>
    </location>
</feature>
<keyword evidence="2" id="KW-1003">Cell membrane</keyword>
<comment type="catalytic activity">
    <reaction evidence="16 17">
        <text>L-seryl-[protein] + ATP = O-phospho-L-seryl-[protein] + ADP + H(+)</text>
        <dbReference type="Rhea" id="RHEA:17989"/>
        <dbReference type="Rhea" id="RHEA-COMP:9863"/>
        <dbReference type="Rhea" id="RHEA-COMP:11604"/>
        <dbReference type="ChEBI" id="CHEBI:15378"/>
        <dbReference type="ChEBI" id="CHEBI:29999"/>
        <dbReference type="ChEBI" id="CHEBI:30616"/>
        <dbReference type="ChEBI" id="CHEBI:83421"/>
        <dbReference type="ChEBI" id="CHEBI:456216"/>
        <dbReference type="EC" id="2.7.11.1"/>
    </reaction>
</comment>
<dbReference type="GO" id="GO:0048544">
    <property type="term" value="P:recognition of pollen"/>
    <property type="evidence" value="ECO:0007669"/>
    <property type="project" value="InterPro"/>
</dbReference>
<dbReference type="CDD" id="cd01098">
    <property type="entry name" value="PAN_AP_plant"/>
    <property type="match status" value="1"/>
</dbReference>
<comment type="catalytic activity">
    <reaction evidence="15 17">
        <text>L-threonyl-[protein] + ATP = O-phospho-L-threonyl-[protein] + ADP + H(+)</text>
        <dbReference type="Rhea" id="RHEA:46608"/>
        <dbReference type="Rhea" id="RHEA-COMP:11060"/>
        <dbReference type="Rhea" id="RHEA-COMP:11605"/>
        <dbReference type="ChEBI" id="CHEBI:15378"/>
        <dbReference type="ChEBI" id="CHEBI:30013"/>
        <dbReference type="ChEBI" id="CHEBI:30616"/>
        <dbReference type="ChEBI" id="CHEBI:61977"/>
        <dbReference type="ChEBI" id="CHEBI:456216"/>
        <dbReference type="EC" id="2.7.11.1"/>
    </reaction>
</comment>
<dbReference type="PANTHER" id="PTHR27002:SF925">
    <property type="entry name" value="RECEPTOR-LIKE SERINE_THREONINE-PROTEIN KINASE"/>
    <property type="match status" value="1"/>
</dbReference>
<feature type="transmembrane region" description="Helical" evidence="18">
    <location>
        <begin position="6"/>
        <end position="26"/>
    </location>
</feature>
<feature type="transmembrane region" description="Helical" evidence="18">
    <location>
        <begin position="446"/>
        <end position="469"/>
    </location>
</feature>
<evidence type="ECO:0000256" key="15">
    <source>
        <dbReference type="ARBA" id="ARBA00047899"/>
    </source>
</evidence>
<dbReference type="PROSITE" id="PS50948">
    <property type="entry name" value="PAN"/>
    <property type="match status" value="1"/>
</dbReference>
<dbReference type="InterPro" id="IPR021820">
    <property type="entry name" value="S-locus_recpt_kinase_C"/>
</dbReference>
<dbReference type="InterPro" id="IPR024171">
    <property type="entry name" value="SRK-like_kinase"/>
</dbReference>
<evidence type="ECO:0000256" key="13">
    <source>
        <dbReference type="ARBA" id="ARBA00023157"/>
    </source>
</evidence>
<dbReference type="InterPro" id="IPR001480">
    <property type="entry name" value="Bulb-type_lectin_dom"/>
</dbReference>
<feature type="domain" description="Apple" evidence="21">
    <location>
        <begin position="345"/>
        <end position="427"/>
    </location>
</feature>
<reference evidence="22" key="2">
    <citation type="submission" date="2023-06" db="EMBL/GenBank/DDBJ databases">
        <authorList>
            <person name="Ma L."/>
            <person name="Liu K.-W."/>
            <person name="Li Z."/>
            <person name="Hsiao Y.-Y."/>
            <person name="Qi Y."/>
            <person name="Fu T."/>
            <person name="Tang G."/>
            <person name="Zhang D."/>
            <person name="Sun W.-H."/>
            <person name="Liu D.-K."/>
            <person name="Li Y."/>
            <person name="Chen G.-Z."/>
            <person name="Liu X.-D."/>
            <person name="Liao X.-Y."/>
            <person name="Jiang Y.-T."/>
            <person name="Yu X."/>
            <person name="Hao Y."/>
            <person name="Huang J."/>
            <person name="Zhao X.-W."/>
            <person name="Ke S."/>
            <person name="Chen Y.-Y."/>
            <person name="Wu W.-L."/>
            <person name="Hsu J.-L."/>
            <person name="Lin Y.-F."/>
            <person name="Huang M.-D."/>
            <person name="Li C.-Y."/>
            <person name="Huang L."/>
            <person name="Wang Z.-W."/>
            <person name="Zhao X."/>
            <person name="Zhong W.-Y."/>
            <person name="Peng D.-H."/>
            <person name="Ahmad S."/>
            <person name="Lan S."/>
            <person name="Zhang J.-S."/>
            <person name="Tsai W.-C."/>
            <person name="Van De Peer Y."/>
            <person name="Liu Z.-J."/>
        </authorList>
    </citation>
    <scope>NUCLEOTIDE SEQUENCE</scope>
    <source>
        <strain evidence="22">CP</strain>
        <tissue evidence="22">Leaves</tissue>
    </source>
</reference>
<dbReference type="SUPFAM" id="SSF51110">
    <property type="entry name" value="alpha-D-mannose-specific plant lectins"/>
    <property type="match status" value="1"/>
</dbReference>
<dbReference type="PROSITE" id="PS50011">
    <property type="entry name" value="PROTEIN_KINASE_DOM"/>
    <property type="match status" value="1"/>
</dbReference>
<evidence type="ECO:0000259" key="19">
    <source>
        <dbReference type="PROSITE" id="PS50011"/>
    </source>
</evidence>
<dbReference type="CDD" id="cd14066">
    <property type="entry name" value="STKc_IRAK"/>
    <property type="match status" value="1"/>
</dbReference>
<evidence type="ECO:0000256" key="18">
    <source>
        <dbReference type="SAM" id="Phobius"/>
    </source>
</evidence>
<protein>
    <recommendedName>
        <fullName evidence="17">Receptor-like serine/threonine-protein kinase</fullName>
        <ecNumber evidence="17">2.7.11.1</ecNumber>
    </recommendedName>
</protein>
<evidence type="ECO:0000259" key="20">
    <source>
        <dbReference type="PROSITE" id="PS50927"/>
    </source>
</evidence>
<dbReference type="GO" id="GO:0005886">
    <property type="term" value="C:plasma membrane"/>
    <property type="evidence" value="ECO:0007669"/>
    <property type="project" value="UniProtKB-SubCell"/>
</dbReference>
<evidence type="ECO:0000256" key="16">
    <source>
        <dbReference type="ARBA" id="ARBA00048679"/>
    </source>
</evidence>
<dbReference type="PROSITE" id="PS50927">
    <property type="entry name" value="BULB_LECTIN"/>
    <property type="match status" value="1"/>
</dbReference>
<comment type="subcellular location">
    <subcellularLocation>
        <location evidence="1">Cell membrane</location>
        <topology evidence="1">Single-pass type I membrane protein</topology>
    </subcellularLocation>
</comment>
<proteinExistence type="inferred from homology"/>
<dbReference type="InterPro" id="IPR003609">
    <property type="entry name" value="Pan_app"/>
</dbReference>
<dbReference type="InterPro" id="IPR001245">
    <property type="entry name" value="Ser-Thr/Tyr_kinase_cat_dom"/>
</dbReference>
<keyword evidence="4" id="KW-0245">EGF-like domain</keyword>
<evidence type="ECO:0000256" key="11">
    <source>
        <dbReference type="ARBA" id="ARBA00022989"/>
    </source>
</evidence>
<dbReference type="SMART" id="SM00108">
    <property type="entry name" value="B_lectin"/>
    <property type="match status" value="1"/>
</dbReference>
<comment type="caution">
    <text evidence="22">The sequence shown here is derived from an EMBL/GenBank/DDBJ whole genome shotgun (WGS) entry which is preliminary data.</text>
</comment>
<dbReference type="Pfam" id="PF08276">
    <property type="entry name" value="PAN_2"/>
    <property type="match status" value="1"/>
</dbReference>